<comment type="caution">
    <text evidence="2">The sequence shown here is derived from an EMBL/GenBank/DDBJ whole genome shotgun (WGS) entry which is preliminary data.</text>
</comment>
<dbReference type="AlphaFoldDB" id="A0A656JUD8"/>
<proteinExistence type="predicted"/>
<organism evidence="2 3">
    <name type="scientific">Pseudomonas syringae pv. actinidiae ICMP 19096</name>
    <dbReference type="NCBI Taxonomy" id="1194405"/>
    <lineage>
        <taxon>Bacteria</taxon>
        <taxon>Pseudomonadati</taxon>
        <taxon>Pseudomonadota</taxon>
        <taxon>Gammaproteobacteria</taxon>
        <taxon>Pseudomonadales</taxon>
        <taxon>Pseudomonadaceae</taxon>
        <taxon>Pseudomonas</taxon>
        <taxon>Pseudomonas syringae</taxon>
    </lineage>
</organism>
<dbReference type="Proteomes" id="UP000018849">
    <property type="component" value="Unassembled WGS sequence"/>
</dbReference>
<evidence type="ECO:0000313" key="3">
    <source>
        <dbReference type="Proteomes" id="UP000018849"/>
    </source>
</evidence>
<keyword evidence="1" id="KW-1133">Transmembrane helix</keyword>
<evidence type="ECO:0000256" key="1">
    <source>
        <dbReference type="SAM" id="Phobius"/>
    </source>
</evidence>
<sequence length="53" mass="5709">LLAGMFGYQDAPTVSTLSVYLIYLIGALVLFFMPHTPKAGKSVQPHPSSVTNE</sequence>
<feature type="non-terminal residue" evidence="2">
    <location>
        <position position="1"/>
    </location>
</feature>
<name>A0A656JUD8_PSESF</name>
<keyword evidence="1" id="KW-0812">Transmembrane</keyword>
<accession>A0A656JUD8</accession>
<keyword evidence="1" id="KW-0472">Membrane</keyword>
<reference evidence="2 3" key="1">
    <citation type="journal article" date="2013" name="PLoS Pathog.">
        <title>Genomic analysis of the Kiwifruit pathogen Pseudomonas syringae pv. actinidiae provides insight into the origins of an emergent plant disease.</title>
        <authorList>
            <person name="McCann H.C."/>
            <person name="Rikkerink E.H."/>
            <person name="Bertels F."/>
            <person name="Fiers M."/>
            <person name="Lu A."/>
            <person name="Rees-George J."/>
            <person name="Andersen M.T."/>
            <person name="Gleave A.P."/>
            <person name="Haubold B."/>
            <person name="Wohlers M.W."/>
            <person name="Guttman D.S."/>
            <person name="Wang P.W."/>
            <person name="Straub C."/>
            <person name="Vanneste J.L."/>
            <person name="Rainey P.B."/>
            <person name="Templeton M.D."/>
        </authorList>
    </citation>
    <scope>NUCLEOTIDE SEQUENCE [LARGE SCALE GENOMIC DNA]</scope>
    <source>
        <strain evidence="2 3">ICMP 19096</strain>
    </source>
</reference>
<dbReference type="EMBL" id="AOKF01002129">
    <property type="protein sequence ID" value="EPN54951.1"/>
    <property type="molecule type" value="Genomic_DNA"/>
</dbReference>
<evidence type="ECO:0000313" key="2">
    <source>
        <dbReference type="EMBL" id="EPN54951.1"/>
    </source>
</evidence>
<gene>
    <name evidence="2" type="ORF">A245_24756</name>
</gene>
<feature type="transmembrane region" description="Helical" evidence="1">
    <location>
        <begin position="12"/>
        <end position="32"/>
    </location>
</feature>
<protein>
    <submittedName>
        <fullName evidence="2">Membrane protein</fullName>
    </submittedName>
</protein>